<evidence type="ECO:0000256" key="5">
    <source>
        <dbReference type="ARBA" id="ARBA00022808"/>
    </source>
</evidence>
<name>A0A4R8WG08_9MICO</name>
<feature type="binding site" evidence="8">
    <location>
        <position position="163"/>
    </location>
    <ligand>
        <name>4-imidazolone-5-propanoate</name>
        <dbReference type="ChEBI" id="CHEBI:77893"/>
    </ligand>
</feature>
<dbReference type="InterPro" id="IPR032466">
    <property type="entry name" value="Metal_Hydrolase"/>
</dbReference>
<dbReference type="Gene3D" id="3.20.20.140">
    <property type="entry name" value="Metal-dependent hydrolases"/>
    <property type="match status" value="1"/>
</dbReference>
<keyword evidence="11" id="KW-1185">Reference proteome</keyword>
<dbReference type="HAMAP" id="MF_00372">
    <property type="entry name" value="HutI"/>
    <property type="match status" value="1"/>
</dbReference>
<dbReference type="GO" id="GO:0050480">
    <property type="term" value="F:imidazolonepropionase activity"/>
    <property type="evidence" value="ECO:0007669"/>
    <property type="project" value="UniProtKB-UniRule"/>
</dbReference>
<keyword evidence="3 8" id="KW-0479">Metal-binding</keyword>
<dbReference type="GO" id="GO:0005506">
    <property type="term" value="F:iron ion binding"/>
    <property type="evidence" value="ECO:0007669"/>
    <property type="project" value="UniProtKB-UniRule"/>
</dbReference>
<dbReference type="AlphaFoldDB" id="A0A4R8WG08"/>
<feature type="binding site" evidence="8">
    <location>
        <position position="69"/>
    </location>
    <ligand>
        <name>Zn(2+)</name>
        <dbReference type="ChEBI" id="CHEBI:29105"/>
    </ligand>
</feature>
<evidence type="ECO:0000256" key="6">
    <source>
        <dbReference type="ARBA" id="ARBA00022833"/>
    </source>
</evidence>
<keyword evidence="6 8" id="KW-0862">Zinc</keyword>
<sequence length="401" mass="41689">MTAELMTGIAELTTQAAESSHDDDRLLDAALVIENGRIAWIGPAAEAPAADSTVDVNGRAVLPGWVDTHTHLVFAGDRAAEFEARMAGQRYAAGGIATTMAATRAASEADLVASARRLRREAESQGTTFLETKTGYGLDLASELRSARAAAEVADVVTFLGAHLVPPGIDRRDYLDLVTGPMLQAVAPHVDFIDAFCETGAFDVDECREVLLAGRAAGLGLRLHGNQLGAGGGVRLAVELGCASVDHCNHLADADIDALAGSGTVATLLPACDLSTREPFPPARRLLDAGAHIALASNCNPGTSYTTSMPFCVATAVLQMGLTVREAVWAATRGAARAVGREHGPDAVGSLRVGGRADLQVLDAPSVAHLAYRPGVPLCVATWTEGVRALPHLHASRDLST</sequence>
<feature type="binding site" evidence="8">
    <location>
        <position position="227"/>
    </location>
    <ligand>
        <name>4-imidazolone-5-propanoate</name>
        <dbReference type="ChEBI" id="CHEBI:77893"/>
    </ligand>
</feature>
<dbReference type="EC" id="3.5.2.7" evidence="1 8"/>
<feature type="binding site" evidence="8">
    <location>
        <position position="136"/>
    </location>
    <ligand>
        <name>4-imidazolone-5-propanoate</name>
        <dbReference type="ChEBI" id="CHEBI:77893"/>
    </ligand>
</feature>
<dbReference type="GO" id="GO:0019557">
    <property type="term" value="P:L-histidine catabolic process to glutamate and formate"/>
    <property type="evidence" value="ECO:0007669"/>
    <property type="project" value="UniProtKB-UniPathway"/>
</dbReference>
<dbReference type="UniPathway" id="UPA00379">
    <property type="reaction ID" value="UER00551"/>
</dbReference>
<feature type="binding site" evidence="8">
    <location>
        <position position="302"/>
    </location>
    <ligand>
        <name>N-formimidoyl-L-glutamate</name>
        <dbReference type="ChEBI" id="CHEBI:58928"/>
    </ligand>
</feature>
<feature type="binding site" evidence="8">
    <location>
        <position position="69"/>
    </location>
    <ligand>
        <name>Fe(3+)</name>
        <dbReference type="ChEBI" id="CHEBI:29034"/>
    </ligand>
</feature>
<dbReference type="Pfam" id="PF07969">
    <property type="entry name" value="Amidohydro_3"/>
    <property type="match status" value="1"/>
</dbReference>
<comment type="similarity">
    <text evidence="8">Belongs to the metallo-dependent hydrolases superfamily. HutI family.</text>
</comment>
<protein>
    <recommendedName>
        <fullName evidence="1 8">Imidazolonepropionase</fullName>
        <ecNumber evidence="1 8">3.5.2.7</ecNumber>
    </recommendedName>
    <alternativeName>
        <fullName evidence="8">Imidazolone-5-propionate hydrolase</fullName>
    </alternativeName>
</protein>
<evidence type="ECO:0000256" key="1">
    <source>
        <dbReference type="ARBA" id="ARBA00012864"/>
    </source>
</evidence>
<proteinExistence type="inferred from homology"/>
<comment type="function">
    <text evidence="8">Catalyzes the hydrolytic cleavage of the carbon-nitrogen bond in imidazolone-5-propanoate to yield N-formimidoyl-L-glutamate. It is the third step in the universal histidine degradation pathway.</text>
</comment>
<feature type="binding site" evidence="8">
    <location>
        <position position="300"/>
    </location>
    <ligand>
        <name>N-formimidoyl-L-glutamate</name>
        <dbReference type="ChEBI" id="CHEBI:58928"/>
    </ligand>
</feature>
<feature type="domain" description="Amidohydrolase 3" evidence="9">
    <location>
        <begin position="193"/>
        <end position="365"/>
    </location>
</feature>
<dbReference type="SUPFAM" id="SSF51338">
    <property type="entry name" value="Composite domain of metallo-dependent hydrolases"/>
    <property type="match status" value="1"/>
</dbReference>
<dbReference type="InterPro" id="IPR011059">
    <property type="entry name" value="Metal-dep_hydrolase_composite"/>
</dbReference>
<evidence type="ECO:0000313" key="10">
    <source>
        <dbReference type="EMBL" id="TFC05809.1"/>
    </source>
</evidence>
<dbReference type="GO" id="GO:0008270">
    <property type="term" value="F:zinc ion binding"/>
    <property type="evidence" value="ECO:0007669"/>
    <property type="project" value="UniProtKB-UniRule"/>
</dbReference>
<dbReference type="RefSeq" id="WP_134452318.1">
    <property type="nucleotide sequence ID" value="NZ_SOFL01000006.1"/>
</dbReference>
<gene>
    <name evidence="8" type="primary">hutI</name>
    <name evidence="10" type="ORF">E3O42_02240</name>
</gene>
<dbReference type="OrthoDB" id="9776455at2"/>
<feature type="binding site" evidence="8">
    <location>
        <position position="78"/>
    </location>
    <ligand>
        <name>4-imidazolone-5-propanoate</name>
        <dbReference type="ChEBI" id="CHEBI:77893"/>
    </ligand>
</feature>
<accession>A0A4R8WG08</accession>
<feature type="binding site" evidence="8">
    <location>
        <position position="298"/>
    </location>
    <ligand>
        <name>Zn(2+)</name>
        <dbReference type="ChEBI" id="CHEBI:29105"/>
    </ligand>
</feature>
<evidence type="ECO:0000256" key="2">
    <source>
        <dbReference type="ARBA" id="ARBA00022490"/>
    </source>
</evidence>
<evidence type="ECO:0000256" key="7">
    <source>
        <dbReference type="ARBA" id="ARBA00023004"/>
    </source>
</evidence>
<organism evidence="10 11">
    <name type="scientific">Cryobacterium adonitolivorans</name>
    <dbReference type="NCBI Taxonomy" id="1259189"/>
    <lineage>
        <taxon>Bacteria</taxon>
        <taxon>Bacillati</taxon>
        <taxon>Actinomycetota</taxon>
        <taxon>Actinomycetes</taxon>
        <taxon>Micrococcales</taxon>
        <taxon>Microbacteriaceae</taxon>
        <taxon>Cryobacterium</taxon>
    </lineage>
</organism>
<feature type="binding site" evidence="8">
    <location>
        <position position="71"/>
    </location>
    <ligand>
        <name>Fe(3+)</name>
        <dbReference type="ChEBI" id="CHEBI:29034"/>
    </ligand>
</feature>
<dbReference type="GO" id="GO:0019556">
    <property type="term" value="P:L-histidine catabolic process to glutamate and formamide"/>
    <property type="evidence" value="ECO:0007669"/>
    <property type="project" value="UniProtKB-UniRule"/>
</dbReference>
<comment type="subcellular location">
    <subcellularLocation>
        <location evidence="8">Cytoplasm</location>
    </subcellularLocation>
</comment>
<reference evidence="10 11" key="1">
    <citation type="submission" date="2019-03" db="EMBL/GenBank/DDBJ databases">
        <title>Genomics of glacier-inhabiting Cryobacterium strains.</title>
        <authorList>
            <person name="Liu Q."/>
            <person name="Xin Y.-H."/>
        </authorList>
    </citation>
    <scope>NUCLEOTIDE SEQUENCE [LARGE SCALE GENOMIC DNA]</scope>
    <source>
        <strain evidence="10 11">RHLS22-1</strain>
    </source>
</reference>
<feature type="binding site" evidence="8">
    <location>
        <position position="224"/>
    </location>
    <ligand>
        <name>Fe(3+)</name>
        <dbReference type="ChEBI" id="CHEBI:29034"/>
    </ligand>
</feature>
<dbReference type="NCBIfam" id="TIGR01224">
    <property type="entry name" value="hutI"/>
    <property type="match status" value="1"/>
</dbReference>
<comment type="caution">
    <text evidence="10">The sequence shown here is derived from an EMBL/GenBank/DDBJ whole genome shotgun (WGS) entry which is preliminary data.</text>
</comment>
<dbReference type="PANTHER" id="PTHR42752">
    <property type="entry name" value="IMIDAZOLONEPROPIONASE"/>
    <property type="match status" value="1"/>
</dbReference>
<evidence type="ECO:0000256" key="8">
    <source>
        <dbReference type="HAMAP-Rule" id="MF_00372"/>
    </source>
</evidence>
<feature type="binding site" evidence="8">
    <location>
        <position position="71"/>
    </location>
    <ligand>
        <name>Zn(2+)</name>
        <dbReference type="ChEBI" id="CHEBI:29105"/>
    </ligand>
</feature>
<keyword evidence="2 8" id="KW-0963">Cytoplasm</keyword>
<comment type="catalytic activity">
    <reaction evidence="8">
        <text>4-imidazolone-5-propanoate + H2O = N-formimidoyl-L-glutamate</text>
        <dbReference type="Rhea" id="RHEA:23660"/>
        <dbReference type="ChEBI" id="CHEBI:15377"/>
        <dbReference type="ChEBI" id="CHEBI:58928"/>
        <dbReference type="ChEBI" id="CHEBI:77893"/>
        <dbReference type="EC" id="3.5.2.7"/>
    </reaction>
</comment>
<feature type="binding site" evidence="8">
    <location>
        <position position="303"/>
    </location>
    <ligand>
        <name>4-imidazolone-5-propanoate</name>
        <dbReference type="ChEBI" id="CHEBI:77893"/>
    </ligand>
</feature>
<feature type="binding site" evidence="8">
    <location>
        <position position="298"/>
    </location>
    <ligand>
        <name>Fe(3+)</name>
        <dbReference type="ChEBI" id="CHEBI:29034"/>
    </ligand>
</feature>
<dbReference type="EMBL" id="SOFL01000006">
    <property type="protein sequence ID" value="TFC05809.1"/>
    <property type="molecule type" value="Genomic_DNA"/>
</dbReference>
<evidence type="ECO:0000259" key="9">
    <source>
        <dbReference type="Pfam" id="PF07969"/>
    </source>
</evidence>
<feature type="binding site" evidence="8">
    <location>
        <position position="224"/>
    </location>
    <ligand>
        <name>Zn(2+)</name>
        <dbReference type="ChEBI" id="CHEBI:29105"/>
    </ligand>
</feature>
<dbReference type="SUPFAM" id="SSF51556">
    <property type="entry name" value="Metallo-dependent hydrolases"/>
    <property type="match status" value="1"/>
</dbReference>
<feature type="binding site" evidence="8">
    <location>
        <position position="136"/>
    </location>
    <ligand>
        <name>N-formimidoyl-L-glutamate</name>
        <dbReference type="ChEBI" id="CHEBI:58928"/>
    </ligand>
</feature>
<evidence type="ECO:0000256" key="4">
    <source>
        <dbReference type="ARBA" id="ARBA00022801"/>
    </source>
</evidence>
<dbReference type="PANTHER" id="PTHR42752:SF1">
    <property type="entry name" value="IMIDAZOLONEPROPIONASE-RELATED"/>
    <property type="match status" value="1"/>
</dbReference>
<keyword evidence="7 8" id="KW-0408">Iron</keyword>
<keyword evidence="4 8" id="KW-0378">Hydrolase</keyword>
<comment type="pathway">
    <text evidence="8">Amino-acid degradation; L-histidine degradation into L-glutamate; N-formimidoyl-L-glutamate from L-histidine: step 3/3.</text>
</comment>
<comment type="cofactor">
    <cofactor evidence="8">
        <name>Zn(2+)</name>
        <dbReference type="ChEBI" id="CHEBI:29105"/>
    </cofactor>
    <cofactor evidence="8">
        <name>Fe(3+)</name>
        <dbReference type="ChEBI" id="CHEBI:29034"/>
    </cofactor>
    <text evidence="8">Binds 1 zinc or iron ion per subunit.</text>
</comment>
<dbReference type="InterPro" id="IPR005920">
    <property type="entry name" value="HutI"/>
</dbReference>
<evidence type="ECO:0000313" key="11">
    <source>
        <dbReference type="Proteomes" id="UP000297907"/>
    </source>
</evidence>
<keyword evidence="5 8" id="KW-0369">Histidine metabolism</keyword>
<dbReference type="InterPro" id="IPR013108">
    <property type="entry name" value="Amidohydro_3"/>
</dbReference>
<evidence type="ECO:0000256" key="3">
    <source>
        <dbReference type="ARBA" id="ARBA00022723"/>
    </source>
</evidence>
<dbReference type="Gene3D" id="2.30.40.10">
    <property type="entry name" value="Urease, subunit C, domain 1"/>
    <property type="match status" value="1"/>
</dbReference>
<dbReference type="Proteomes" id="UP000297907">
    <property type="component" value="Unassembled WGS sequence"/>
</dbReference>
<dbReference type="GO" id="GO:0005737">
    <property type="term" value="C:cytoplasm"/>
    <property type="evidence" value="ECO:0007669"/>
    <property type="project" value="UniProtKB-SubCell"/>
</dbReference>